<dbReference type="InterPro" id="IPR045055">
    <property type="entry name" value="DNA2/NAM7-like"/>
</dbReference>
<dbReference type="InterPro" id="IPR027417">
    <property type="entry name" value="P-loop_NTPase"/>
</dbReference>
<dbReference type="Pfam" id="PF13086">
    <property type="entry name" value="AAA_11"/>
    <property type="match status" value="1"/>
</dbReference>
<dbReference type="Gene3D" id="3.40.50.300">
    <property type="entry name" value="P-loop containing nucleotide triphosphate hydrolases"/>
    <property type="match status" value="2"/>
</dbReference>
<dbReference type="CDD" id="cd18808">
    <property type="entry name" value="SF1_C_Upf1"/>
    <property type="match status" value="1"/>
</dbReference>
<dbReference type="InterPro" id="IPR041679">
    <property type="entry name" value="DNA2/NAM7-like_C"/>
</dbReference>
<dbReference type="PANTHER" id="PTHR10887">
    <property type="entry name" value="DNA2/NAM7 HELICASE FAMILY"/>
    <property type="match status" value="1"/>
</dbReference>
<dbReference type="Pfam" id="PF13087">
    <property type="entry name" value="AAA_12"/>
    <property type="match status" value="1"/>
</dbReference>
<dbReference type="Proteomes" id="UP000629098">
    <property type="component" value="Unassembled WGS sequence"/>
</dbReference>
<evidence type="ECO:0000313" key="4">
    <source>
        <dbReference type="Proteomes" id="UP000629098"/>
    </source>
</evidence>
<evidence type="ECO:0000259" key="1">
    <source>
        <dbReference type="Pfam" id="PF13086"/>
    </source>
</evidence>
<evidence type="ECO:0000259" key="2">
    <source>
        <dbReference type="Pfam" id="PF13087"/>
    </source>
</evidence>
<keyword evidence="3" id="KW-0547">Nucleotide-binding</keyword>
<feature type="domain" description="DNA2/NAM7 helicase-like C-terminal" evidence="2">
    <location>
        <begin position="415"/>
        <end position="611"/>
    </location>
</feature>
<keyword evidence="3" id="KW-0067">ATP-binding</keyword>
<dbReference type="RefSeq" id="WP_190825919.1">
    <property type="nucleotide sequence ID" value="NZ_CAWPPI010000027.1"/>
</dbReference>
<sequence>MNAKYTSEFFTWNLLDLRKLSDRHRRYRGIFRWLRPGYRNNRKRLLAVRQVKHQVSDQELIEDIENVIEQKNLLNKLEEPTHSARRAFGLLFDTQMPNLNGIEQALNWLEGLQQYRHRLPFKGIAAVISSDQSFLELRTLQFELETSQKQIKQGFQFLRQHFPQHPKTGLGVLEKTFLNQVKEFLNNAQKELGLFQQSLDCQKQVRQLEAIGAKEFLSKLRESNILPEFWFLVLQKGVYQNWLEHILSDNSELRNFRENSHEQKIEEFSQFDPQQYQEAIKRLQQLYNERWQEWSTQPQAKQQIQLLKQEIKKKRGHQKIREFIKNAPELVTTLKPCWLMSPLAVSQYIDLNAVEFDVIIFDEASQVRTEDAVPSIMRAKQVIVVGDDRQLPPSSFFKSTASDDEEDEEKQEYDSLLNECSTLSIVENFTLRWHYRSKDESLIAFSNQKFYNSELLTFPNPVRDASRGVHFHYVEGGIYARGEQRNNIPEAKEVAKLTIQHFQQNCNQSLGIVTLNEEQTQAIREQLNQLIIKHPEIEEFCQENSNKFFIKPLERVQGDERDVIFLSFGYGFDENNPNKLLHNFGPLTKREGRRRLNVAITRARCKFVLVVAHSQNLV</sequence>
<dbReference type="AlphaFoldDB" id="A0A8J6XDP5"/>
<comment type="caution">
    <text evidence="3">The sequence shown here is derived from an EMBL/GenBank/DDBJ whole genome shotgun (WGS) entry which is preliminary data.</text>
</comment>
<feature type="domain" description="DNA2/NAM7 helicase helicase" evidence="1">
    <location>
        <begin position="245"/>
        <end position="393"/>
    </location>
</feature>
<proteinExistence type="predicted"/>
<dbReference type="InterPro" id="IPR047187">
    <property type="entry name" value="SF1_C_Upf1"/>
</dbReference>
<keyword evidence="4" id="KW-1185">Reference proteome</keyword>
<gene>
    <name evidence="3" type="ORF">ICL16_05810</name>
</gene>
<keyword evidence="3" id="KW-0378">Hydrolase</keyword>
<dbReference type="SUPFAM" id="SSF52540">
    <property type="entry name" value="P-loop containing nucleoside triphosphate hydrolases"/>
    <property type="match status" value="1"/>
</dbReference>
<reference evidence="3" key="1">
    <citation type="submission" date="2020-09" db="EMBL/GenBank/DDBJ databases">
        <title>Iningainema tapete sp. nov. (Scytonemataceae, Cyanobacteria) from greenhouses in central Florida (USA) produces two types of nodularin with biosynthetic potential for microcystin-LR and anabaenopeptins.</title>
        <authorList>
            <person name="Berthold D.E."/>
            <person name="Lefler F.W."/>
            <person name="Huang I.-S."/>
            <person name="Abdulla H."/>
            <person name="Zimba P.V."/>
            <person name="Laughinghouse H.D. IV."/>
        </authorList>
    </citation>
    <scope>NUCLEOTIDE SEQUENCE</scope>
    <source>
        <strain evidence="3">BLCCT55</strain>
    </source>
</reference>
<dbReference type="EMBL" id="JACXAE010000027">
    <property type="protein sequence ID" value="MBD2771623.1"/>
    <property type="molecule type" value="Genomic_DNA"/>
</dbReference>
<dbReference type="GO" id="GO:0004386">
    <property type="term" value="F:helicase activity"/>
    <property type="evidence" value="ECO:0007669"/>
    <property type="project" value="UniProtKB-KW"/>
</dbReference>
<accession>A0A8J6XDP5</accession>
<keyword evidence="3" id="KW-0347">Helicase</keyword>
<evidence type="ECO:0000313" key="3">
    <source>
        <dbReference type="EMBL" id="MBD2771623.1"/>
    </source>
</evidence>
<protein>
    <submittedName>
        <fullName evidence="3">DNA2/NAM7 family helicase</fullName>
    </submittedName>
</protein>
<organism evidence="3 4">
    <name type="scientific">Iningainema tapete BLCC-T55</name>
    <dbReference type="NCBI Taxonomy" id="2748662"/>
    <lineage>
        <taxon>Bacteria</taxon>
        <taxon>Bacillati</taxon>
        <taxon>Cyanobacteriota</taxon>
        <taxon>Cyanophyceae</taxon>
        <taxon>Nostocales</taxon>
        <taxon>Scytonemataceae</taxon>
        <taxon>Iningainema tapete</taxon>
    </lineage>
</organism>
<name>A0A8J6XDP5_9CYAN</name>
<dbReference type="PANTHER" id="PTHR10887:SF530">
    <property type="entry name" value="SUPERFAMILY I DNA HELICASES"/>
    <property type="match status" value="1"/>
</dbReference>
<dbReference type="InterPro" id="IPR041677">
    <property type="entry name" value="DNA2/NAM7_AAA_11"/>
</dbReference>